<gene>
    <name evidence="1" type="ORF">Tci_027665</name>
</gene>
<dbReference type="EMBL" id="BKCJ010003537">
    <property type="protein sequence ID" value="GEU55687.1"/>
    <property type="molecule type" value="Genomic_DNA"/>
</dbReference>
<evidence type="ECO:0000313" key="1">
    <source>
        <dbReference type="EMBL" id="GEU55687.1"/>
    </source>
</evidence>
<proteinExistence type="predicted"/>
<sequence>MDQKAGMKQIASLTRIINGSFEAMVLKKRISPDRCATCWRQCANTLNQLKVRSVCFKMTQLFQLQIRIR</sequence>
<reference evidence="1" key="1">
    <citation type="journal article" date="2019" name="Sci. Rep.">
        <title>Draft genome of Tanacetum cinerariifolium, the natural source of mosquito coil.</title>
        <authorList>
            <person name="Yamashiro T."/>
            <person name="Shiraishi A."/>
            <person name="Satake H."/>
            <person name="Nakayama K."/>
        </authorList>
    </citation>
    <scope>NUCLEOTIDE SEQUENCE</scope>
</reference>
<dbReference type="AlphaFoldDB" id="A0A6L2L4B2"/>
<comment type="caution">
    <text evidence="1">The sequence shown here is derived from an EMBL/GenBank/DDBJ whole genome shotgun (WGS) entry which is preliminary data.</text>
</comment>
<organism evidence="1">
    <name type="scientific">Tanacetum cinerariifolium</name>
    <name type="common">Dalmatian daisy</name>
    <name type="synonym">Chrysanthemum cinerariifolium</name>
    <dbReference type="NCBI Taxonomy" id="118510"/>
    <lineage>
        <taxon>Eukaryota</taxon>
        <taxon>Viridiplantae</taxon>
        <taxon>Streptophyta</taxon>
        <taxon>Embryophyta</taxon>
        <taxon>Tracheophyta</taxon>
        <taxon>Spermatophyta</taxon>
        <taxon>Magnoliopsida</taxon>
        <taxon>eudicotyledons</taxon>
        <taxon>Gunneridae</taxon>
        <taxon>Pentapetalae</taxon>
        <taxon>asterids</taxon>
        <taxon>campanulids</taxon>
        <taxon>Asterales</taxon>
        <taxon>Asteraceae</taxon>
        <taxon>Asteroideae</taxon>
        <taxon>Anthemideae</taxon>
        <taxon>Anthemidinae</taxon>
        <taxon>Tanacetum</taxon>
    </lineage>
</organism>
<name>A0A6L2L4B2_TANCI</name>
<accession>A0A6L2L4B2</accession>
<protein>
    <submittedName>
        <fullName evidence="1">Uncharacterized protein</fullName>
    </submittedName>
</protein>